<feature type="transmembrane region" description="Helical" evidence="5">
    <location>
        <begin position="47"/>
        <end position="64"/>
    </location>
</feature>
<keyword evidence="2 5" id="KW-0812">Transmembrane</keyword>
<dbReference type="EMBL" id="MPPL01000001">
    <property type="protein sequence ID" value="OKS87358.1"/>
    <property type="molecule type" value="Genomic_DNA"/>
</dbReference>
<dbReference type="GO" id="GO:0016020">
    <property type="term" value="C:membrane"/>
    <property type="evidence" value="ECO:0007669"/>
    <property type="project" value="UniProtKB-SubCell"/>
</dbReference>
<dbReference type="AlphaFoldDB" id="A0A1Q6A028"/>
<sequence length="123" mass="13700">MKATKITYWITTAIVALMMLYSASAYLTQPAMAAAFKHLGYPDYFRIELAIGKITGAILLLVPLTARIKEWAYAGFAITFVSAFIAHSASGDPVPNRLMPLIFLILLIVSYITYHKQRKTTVQ</sequence>
<evidence type="ECO:0000256" key="2">
    <source>
        <dbReference type="ARBA" id="ARBA00022692"/>
    </source>
</evidence>
<accession>A0A1Q6A028</accession>
<name>A0A1Q6A028_9SPHI</name>
<evidence type="ECO:0008006" key="8">
    <source>
        <dbReference type="Google" id="ProtNLM"/>
    </source>
</evidence>
<dbReference type="Proteomes" id="UP000186720">
    <property type="component" value="Unassembled WGS sequence"/>
</dbReference>
<evidence type="ECO:0000256" key="1">
    <source>
        <dbReference type="ARBA" id="ARBA00004141"/>
    </source>
</evidence>
<evidence type="ECO:0000313" key="6">
    <source>
        <dbReference type="EMBL" id="OKS87358.1"/>
    </source>
</evidence>
<comment type="subcellular location">
    <subcellularLocation>
        <location evidence="1">Membrane</location>
        <topology evidence="1">Multi-pass membrane protein</topology>
    </subcellularLocation>
</comment>
<protein>
    <recommendedName>
        <fullName evidence="8">DoxX-like family protein</fullName>
    </recommendedName>
</protein>
<keyword evidence="7" id="KW-1185">Reference proteome</keyword>
<dbReference type="PIRSF" id="PIRSF030066">
    <property type="entry name" value="UCP030066"/>
    <property type="match status" value="1"/>
</dbReference>
<dbReference type="Pfam" id="PF13564">
    <property type="entry name" value="DoxX_2"/>
    <property type="match status" value="1"/>
</dbReference>
<gene>
    <name evidence="6" type="ORF">RG47T_2819</name>
</gene>
<evidence type="ECO:0000313" key="7">
    <source>
        <dbReference type="Proteomes" id="UP000186720"/>
    </source>
</evidence>
<evidence type="ECO:0000256" key="5">
    <source>
        <dbReference type="SAM" id="Phobius"/>
    </source>
</evidence>
<keyword evidence="3 5" id="KW-1133">Transmembrane helix</keyword>
<dbReference type="OrthoDB" id="7960583at2"/>
<evidence type="ECO:0000256" key="4">
    <source>
        <dbReference type="ARBA" id="ARBA00023136"/>
    </source>
</evidence>
<comment type="caution">
    <text evidence="6">The sequence shown here is derived from an EMBL/GenBank/DDBJ whole genome shotgun (WGS) entry which is preliminary data.</text>
</comment>
<feature type="transmembrane region" description="Helical" evidence="5">
    <location>
        <begin position="7"/>
        <end position="27"/>
    </location>
</feature>
<dbReference type="RefSeq" id="WP_074489987.1">
    <property type="nucleotide sequence ID" value="NZ_FPAM01000018.1"/>
</dbReference>
<keyword evidence="4 5" id="KW-0472">Membrane</keyword>
<evidence type="ECO:0000256" key="3">
    <source>
        <dbReference type="ARBA" id="ARBA00022989"/>
    </source>
</evidence>
<dbReference type="InterPro" id="IPR016944">
    <property type="entry name" value="UCP030066"/>
</dbReference>
<feature type="transmembrane region" description="Helical" evidence="5">
    <location>
        <begin position="97"/>
        <end position="114"/>
    </location>
</feature>
<reference evidence="6 7" key="1">
    <citation type="submission" date="2016-11" db="EMBL/GenBank/DDBJ databases">
        <title>Whole Genome Sequencing of Mucilaginibacter polytrichastri RG4-7(T) isolated from the moss sample.</title>
        <authorList>
            <person name="Li Y."/>
        </authorList>
    </citation>
    <scope>NUCLEOTIDE SEQUENCE [LARGE SCALE GENOMIC DNA]</scope>
    <source>
        <strain evidence="6 7">RG4-7</strain>
    </source>
</reference>
<proteinExistence type="predicted"/>
<dbReference type="STRING" id="1302689.RG47T_2819"/>
<feature type="transmembrane region" description="Helical" evidence="5">
    <location>
        <begin position="71"/>
        <end position="91"/>
    </location>
</feature>
<dbReference type="InterPro" id="IPR032808">
    <property type="entry name" value="DoxX"/>
</dbReference>
<organism evidence="6 7">
    <name type="scientific">Mucilaginibacter polytrichastri</name>
    <dbReference type="NCBI Taxonomy" id="1302689"/>
    <lineage>
        <taxon>Bacteria</taxon>
        <taxon>Pseudomonadati</taxon>
        <taxon>Bacteroidota</taxon>
        <taxon>Sphingobacteriia</taxon>
        <taxon>Sphingobacteriales</taxon>
        <taxon>Sphingobacteriaceae</taxon>
        <taxon>Mucilaginibacter</taxon>
    </lineage>
</organism>